<dbReference type="Proteomes" id="UP000190092">
    <property type="component" value="Unassembled WGS sequence"/>
</dbReference>
<evidence type="ECO:0000259" key="2">
    <source>
        <dbReference type="Pfam" id="PF00206"/>
    </source>
</evidence>
<dbReference type="InterPro" id="IPR008948">
    <property type="entry name" value="L-Aspartase-like"/>
</dbReference>
<name>A0A1T4T357_9HYPH</name>
<gene>
    <name evidence="3" type="ORF">SAMN02745126_05579</name>
</gene>
<dbReference type="Pfam" id="PF00206">
    <property type="entry name" value="Lyase_1"/>
    <property type="match status" value="1"/>
</dbReference>
<dbReference type="SUPFAM" id="SSF48557">
    <property type="entry name" value="L-aspartase-like"/>
    <property type="match status" value="1"/>
</dbReference>
<dbReference type="RefSeq" id="WP_170921173.1">
    <property type="nucleotide sequence ID" value="NZ_FUWJ01000012.1"/>
</dbReference>
<dbReference type="InterPro" id="IPR022761">
    <property type="entry name" value="Fumarate_lyase_N"/>
</dbReference>
<dbReference type="InterPro" id="IPR000362">
    <property type="entry name" value="Fumarate_lyase_fam"/>
</dbReference>
<sequence length="440" mass="46467">MSGRLVNALNASTRVADAFSDEATLRHMLRFEAELARSVAAVGLVPRKHAATIVKACDPSLYDVAALVPVARRSMTLTVAVVSALTAEVRKRDEAAAGYVHWGATSQDVLDTAMVLQLQQAVPPLIADLHAIVAAFAALAKAHRKTLTMGRTLMQPATPLAFGQKVAGWASDIDRATRRLEESYAETQIVQFGGASGSLSALGKKAEPVMKNLAKGLGLELPPAPWFTQRVRVAAFAQDVALVVGALGKAAKDIALLMQYELQELSEPSGPGRGASSTMPHKRNPVAAGLVLTAAARAPQLAATIVAGMPQENERALGGWQAEWPSLAGLLEAFGSAVEAMAEAAPGLTIYADRMGANLEGTNGAVLAERATFLLAEKMGKDKAKLLVEQALSKGGNFVEALGRFEAELGDRDALLGYSPKFVDRLLAALGGRRPRRQQR</sequence>
<dbReference type="Gene3D" id="1.10.275.10">
    <property type="entry name" value="Fumarase/aspartase (N-terminal domain)"/>
    <property type="match status" value="1"/>
</dbReference>
<dbReference type="PRINTS" id="PR00149">
    <property type="entry name" value="FUMRATELYASE"/>
</dbReference>
<keyword evidence="3" id="KW-0413">Isomerase</keyword>
<dbReference type="STRING" id="225324.SAMN02745126_05579"/>
<dbReference type="Gene3D" id="1.20.200.10">
    <property type="entry name" value="Fumarase/aspartase (Central domain)"/>
    <property type="match status" value="1"/>
</dbReference>
<feature type="domain" description="Fumarate lyase N-terminal" evidence="2">
    <location>
        <begin position="15"/>
        <end position="297"/>
    </location>
</feature>
<keyword evidence="4" id="KW-1185">Reference proteome</keyword>
<accession>A0A1T4T357</accession>
<dbReference type="PANTHER" id="PTHR43172">
    <property type="entry name" value="ADENYLOSUCCINATE LYASE"/>
    <property type="match status" value="1"/>
</dbReference>
<dbReference type="AlphaFoldDB" id="A0A1T4T357"/>
<evidence type="ECO:0000313" key="4">
    <source>
        <dbReference type="Proteomes" id="UP000190092"/>
    </source>
</evidence>
<reference evidence="4" key="1">
    <citation type="submission" date="2017-02" db="EMBL/GenBank/DDBJ databases">
        <authorList>
            <person name="Varghese N."/>
            <person name="Submissions S."/>
        </authorList>
    </citation>
    <scope>NUCLEOTIDE SEQUENCE [LARGE SCALE GENOMIC DNA]</scope>
    <source>
        <strain evidence="4">ATCC 27094</strain>
    </source>
</reference>
<dbReference type="InterPro" id="IPR024083">
    <property type="entry name" value="Fumarase/histidase_N"/>
</dbReference>
<dbReference type="GO" id="GO:0016829">
    <property type="term" value="F:lyase activity"/>
    <property type="evidence" value="ECO:0007669"/>
    <property type="project" value="UniProtKB-ARBA"/>
</dbReference>
<dbReference type="GO" id="GO:0016853">
    <property type="term" value="F:isomerase activity"/>
    <property type="evidence" value="ECO:0007669"/>
    <property type="project" value="UniProtKB-KW"/>
</dbReference>
<dbReference type="PANTHER" id="PTHR43172:SF2">
    <property type="entry name" value="ADENYLOSUCCINATE LYASE C-TERMINAL DOMAIN-CONTAINING PROTEIN"/>
    <property type="match status" value="1"/>
</dbReference>
<comment type="similarity">
    <text evidence="1">Belongs to the class-II fumarase/aspartase family.</text>
</comment>
<dbReference type="PRINTS" id="PR00145">
    <property type="entry name" value="ARGSUCLYASE"/>
</dbReference>
<protein>
    <submittedName>
        <fullName evidence="3">3-carboxy-cis,cis-muconate cycloisomerase</fullName>
    </submittedName>
</protein>
<dbReference type="EMBL" id="FUWJ01000012">
    <property type="protein sequence ID" value="SKA34925.1"/>
    <property type="molecule type" value="Genomic_DNA"/>
</dbReference>
<evidence type="ECO:0000313" key="3">
    <source>
        <dbReference type="EMBL" id="SKA34925.1"/>
    </source>
</evidence>
<proteinExistence type="inferred from homology"/>
<evidence type="ECO:0000256" key="1">
    <source>
        <dbReference type="ARBA" id="ARBA00034772"/>
    </source>
</evidence>
<organism evidence="3 4">
    <name type="scientific">Enhydrobacter aerosaccus</name>
    <dbReference type="NCBI Taxonomy" id="225324"/>
    <lineage>
        <taxon>Bacteria</taxon>
        <taxon>Pseudomonadati</taxon>
        <taxon>Pseudomonadota</taxon>
        <taxon>Alphaproteobacteria</taxon>
        <taxon>Hyphomicrobiales</taxon>
        <taxon>Enhydrobacter</taxon>
    </lineage>
</organism>